<keyword evidence="1 2" id="KW-0732">Signal</keyword>
<evidence type="ECO:0000256" key="1">
    <source>
        <dbReference type="ARBA" id="ARBA00022729"/>
    </source>
</evidence>
<proteinExistence type="predicted"/>
<feature type="signal peptide" evidence="2">
    <location>
        <begin position="1"/>
        <end position="25"/>
    </location>
</feature>
<dbReference type="EMBL" id="JACCKX010000001">
    <property type="protein sequence ID" value="NZA02007.1"/>
    <property type="molecule type" value="Genomic_DNA"/>
</dbReference>
<evidence type="ECO:0000313" key="4">
    <source>
        <dbReference type="Proteomes" id="UP000589716"/>
    </source>
</evidence>
<evidence type="ECO:0000256" key="2">
    <source>
        <dbReference type="SAM" id="SignalP"/>
    </source>
</evidence>
<accession>A0A853IWD7</accession>
<feature type="chain" id="PRO_5032877141" description="Outer membrane protein assembly factor BamE" evidence="2">
    <location>
        <begin position="26"/>
        <end position="151"/>
    </location>
</feature>
<dbReference type="Proteomes" id="UP000589716">
    <property type="component" value="Unassembled WGS sequence"/>
</dbReference>
<reference evidence="3 4" key="1">
    <citation type="submission" date="2020-07" db="EMBL/GenBank/DDBJ databases">
        <authorList>
            <person name="Maaloum M."/>
        </authorList>
    </citation>
    <scope>NUCLEOTIDE SEQUENCE [LARGE SCALE GENOMIC DNA]</scope>
    <source>
        <strain evidence="3 4">GCS-AN-3</strain>
    </source>
</reference>
<evidence type="ECO:0008006" key="5">
    <source>
        <dbReference type="Google" id="ProtNLM"/>
    </source>
</evidence>
<dbReference type="AlphaFoldDB" id="A0A853IWD7"/>
<name>A0A853IWD7_9BURK</name>
<comment type="caution">
    <text evidence="3">The sequence shown here is derived from an EMBL/GenBank/DDBJ whole genome shotgun (WGS) entry which is preliminary data.</text>
</comment>
<evidence type="ECO:0000313" key="3">
    <source>
        <dbReference type="EMBL" id="NZA02007.1"/>
    </source>
</evidence>
<protein>
    <recommendedName>
        <fullName evidence="5">Outer membrane protein assembly factor BamE</fullName>
    </recommendedName>
</protein>
<dbReference type="Gene3D" id="3.30.1450.10">
    <property type="match status" value="1"/>
</dbReference>
<organism evidence="3 4">
    <name type="scientific">Ottowia beijingensis</name>
    <dbReference type="NCBI Taxonomy" id="1207057"/>
    <lineage>
        <taxon>Bacteria</taxon>
        <taxon>Pseudomonadati</taxon>
        <taxon>Pseudomonadota</taxon>
        <taxon>Betaproteobacteria</taxon>
        <taxon>Burkholderiales</taxon>
        <taxon>Comamonadaceae</taxon>
        <taxon>Ottowia</taxon>
    </lineage>
</organism>
<dbReference type="PROSITE" id="PS51257">
    <property type="entry name" value="PROKAR_LIPOPROTEIN"/>
    <property type="match status" value="1"/>
</dbReference>
<sequence>MLNKRRSFSFLAILTAALLSGCQSAAFHRADVQDNSTDRMTVGKVQKEIRVGMSGADVAQALGSPNIVSTDEERREVWIYDKIATDRAYSSSSGGVNALILGFGGGAAGGVGVGGGSSAGASSTSQRTLTVIIKFDKDGKVRDFAYHTSRF</sequence>
<keyword evidence="4" id="KW-1185">Reference proteome</keyword>
<gene>
    <name evidence="3" type="ORF">H0I39_10040</name>
</gene>
<dbReference type="InterPro" id="IPR037873">
    <property type="entry name" value="BamE-like"/>
</dbReference>